<dbReference type="EMBL" id="CP013928">
    <property type="protein sequence ID" value="AMJ77628.1"/>
    <property type="molecule type" value="Genomic_DNA"/>
</dbReference>
<dbReference type="RefSeq" id="WP_012517442.1">
    <property type="nucleotide sequence ID" value="NZ_CAKMLI010000012.1"/>
</dbReference>
<name>A0AAC8XHY8_9ALTE</name>
<sequence length="246" mass="27450">MAPGDELSHSTTNTQVGFFSDAGELGGSHPQFNEICTALYEREVISLAHSQITNLSLLKRRMGGLPYHVKAIARHMVNNEALSNPSPLRVDTHNGSWYAKQSAKCPGINHLDDSEKRESWYRKNAKYGLVVPVLVLNIEGTHIELDSIDMVNQDNTQLHLNKNGWFANTGECIHSTTQPDDDSASTALSVERKILLRPSKAIVTAACCGHAWSFKSKRSPRALTLREMRLSTQLNWKNFTLNPKDQ</sequence>
<accession>A0AAC8XHY8</accession>
<gene>
    <name evidence="1" type="ORF">AV942_04510</name>
</gene>
<dbReference type="Proteomes" id="UP000061468">
    <property type="component" value="Chromosome"/>
</dbReference>
<protein>
    <submittedName>
        <fullName evidence="1">Uncharacterized protein</fullName>
    </submittedName>
</protein>
<organism evidence="1 2">
    <name type="scientific">Alteromonas mediterranea</name>
    <dbReference type="NCBI Taxonomy" id="314275"/>
    <lineage>
        <taxon>Bacteria</taxon>
        <taxon>Pseudomonadati</taxon>
        <taxon>Pseudomonadota</taxon>
        <taxon>Gammaproteobacteria</taxon>
        <taxon>Alteromonadales</taxon>
        <taxon>Alteromonadaceae</taxon>
        <taxon>Alteromonas/Salinimonas group</taxon>
        <taxon>Alteromonas</taxon>
    </lineage>
</organism>
<dbReference type="AlphaFoldDB" id="A0AAC8XHY8"/>
<proteinExistence type="predicted"/>
<dbReference type="OMA" id="CTALYER"/>
<evidence type="ECO:0000313" key="1">
    <source>
        <dbReference type="EMBL" id="AMJ77628.1"/>
    </source>
</evidence>
<reference evidence="1 2" key="1">
    <citation type="submission" date="2015-12" db="EMBL/GenBank/DDBJ databases">
        <title>Intraspecies pangenome expansion in the marine bacterium Alteromonas.</title>
        <authorList>
            <person name="Lopez-Perez M."/>
            <person name="Rodriguez-Valera F."/>
        </authorList>
    </citation>
    <scope>NUCLEOTIDE SEQUENCE [LARGE SCALE GENOMIC DNA]</scope>
    <source>
        <strain evidence="1 2">UM8</strain>
    </source>
</reference>
<evidence type="ECO:0000313" key="2">
    <source>
        <dbReference type="Proteomes" id="UP000061468"/>
    </source>
</evidence>